<keyword evidence="3 6" id="KW-0812">Transmembrane</keyword>
<dbReference type="InterPro" id="IPR050445">
    <property type="entry name" value="Bact_polysacc_biosynth/exp"/>
</dbReference>
<feature type="domain" description="Polysaccharide chain length determinant N-terminal" evidence="7">
    <location>
        <begin position="15"/>
        <end position="64"/>
    </location>
</feature>
<protein>
    <recommendedName>
        <fullName evidence="7">Polysaccharide chain length determinant N-terminal domain-containing protein</fullName>
    </recommendedName>
</protein>
<dbReference type="PANTHER" id="PTHR32309">
    <property type="entry name" value="TYROSINE-PROTEIN KINASE"/>
    <property type="match status" value="1"/>
</dbReference>
<dbReference type="PANTHER" id="PTHR32309:SF13">
    <property type="entry name" value="FERRIC ENTEROBACTIN TRANSPORT PROTEIN FEPE"/>
    <property type="match status" value="1"/>
</dbReference>
<dbReference type="EMBL" id="NEVV01000007">
    <property type="protein sequence ID" value="OZI70449.1"/>
    <property type="molecule type" value="Genomic_DNA"/>
</dbReference>
<sequence length="349" mass="38394">MAYSSNSDTEGNTFISLTSLVAIALRNWFLILILTLLGAAAGVTVANMWPNEYTVRALLPPDESSPAFSWVLKSEQVGLAVANELDLGKHYGAGSAVAALPYLGRNVQVRDGTSIEIAVSDDSPEFAAKLLNTYLKVALRHAYDMRLTPVAKQIHFLKLRREEAQANLAQAEALLGTPEAKSALAAVPAQVLQRLLGAMRVQASVVEQTLFVPQEPTNREGQDWSAPRLQEQLLFLQRQMLDPLNGPTLNAQEFAALSQALAREYWAELGAGLDKRVANLDKEYELRRTFLEVAPPVKPSGPMRVRIIAIAIVLSFMFATFLCVAVAVIRRLRANTLRSGFVDDVKRQW</sequence>
<keyword evidence="4 6" id="KW-1133">Transmembrane helix</keyword>
<comment type="subcellular location">
    <subcellularLocation>
        <location evidence="1">Cell membrane</location>
        <topology evidence="1">Multi-pass membrane protein</topology>
    </subcellularLocation>
</comment>
<keyword evidence="9" id="KW-1185">Reference proteome</keyword>
<dbReference type="Pfam" id="PF02706">
    <property type="entry name" value="Wzz"/>
    <property type="match status" value="1"/>
</dbReference>
<evidence type="ECO:0000313" key="8">
    <source>
        <dbReference type="EMBL" id="OZI70449.1"/>
    </source>
</evidence>
<keyword evidence="5 6" id="KW-0472">Membrane</keyword>
<gene>
    <name evidence="8" type="ORF">CAL23_23065</name>
</gene>
<evidence type="ECO:0000256" key="1">
    <source>
        <dbReference type="ARBA" id="ARBA00004651"/>
    </source>
</evidence>
<evidence type="ECO:0000259" key="7">
    <source>
        <dbReference type="Pfam" id="PF02706"/>
    </source>
</evidence>
<evidence type="ECO:0000256" key="5">
    <source>
        <dbReference type="ARBA" id="ARBA00023136"/>
    </source>
</evidence>
<keyword evidence="2" id="KW-1003">Cell membrane</keyword>
<feature type="transmembrane region" description="Helical" evidence="6">
    <location>
        <begin position="28"/>
        <end position="49"/>
    </location>
</feature>
<dbReference type="InterPro" id="IPR003856">
    <property type="entry name" value="LPS_length_determ_N"/>
</dbReference>
<evidence type="ECO:0000256" key="2">
    <source>
        <dbReference type="ARBA" id="ARBA00022475"/>
    </source>
</evidence>
<feature type="transmembrane region" description="Helical" evidence="6">
    <location>
        <begin position="307"/>
        <end position="329"/>
    </location>
</feature>
<organism evidence="8 9">
    <name type="scientific">Bordetella genomosp. 6</name>
    <dbReference type="NCBI Taxonomy" id="463024"/>
    <lineage>
        <taxon>Bacteria</taxon>
        <taxon>Pseudomonadati</taxon>
        <taxon>Pseudomonadota</taxon>
        <taxon>Betaproteobacteria</taxon>
        <taxon>Burkholderiales</taxon>
        <taxon>Alcaligenaceae</taxon>
        <taxon>Bordetella</taxon>
    </lineage>
</organism>
<evidence type="ECO:0000256" key="3">
    <source>
        <dbReference type="ARBA" id="ARBA00022692"/>
    </source>
</evidence>
<evidence type="ECO:0000256" key="4">
    <source>
        <dbReference type="ARBA" id="ARBA00022989"/>
    </source>
</evidence>
<dbReference type="Proteomes" id="UP000216524">
    <property type="component" value="Unassembled WGS sequence"/>
</dbReference>
<name>A0ABX4F804_9BORD</name>
<accession>A0ABX4F804</accession>
<dbReference type="RefSeq" id="WP_094830365.1">
    <property type="nucleotide sequence ID" value="NZ_NEVV01000007.1"/>
</dbReference>
<evidence type="ECO:0000256" key="6">
    <source>
        <dbReference type="SAM" id="Phobius"/>
    </source>
</evidence>
<evidence type="ECO:0000313" key="9">
    <source>
        <dbReference type="Proteomes" id="UP000216524"/>
    </source>
</evidence>
<comment type="caution">
    <text evidence="8">The sequence shown here is derived from an EMBL/GenBank/DDBJ whole genome shotgun (WGS) entry which is preliminary data.</text>
</comment>
<reference evidence="8 9" key="1">
    <citation type="submission" date="2017-05" db="EMBL/GenBank/DDBJ databases">
        <title>Complete and WGS of Bordetella genogroups.</title>
        <authorList>
            <person name="Spilker T."/>
            <person name="Lipuma J."/>
        </authorList>
    </citation>
    <scope>NUCLEOTIDE SEQUENCE [LARGE SCALE GENOMIC DNA]</scope>
    <source>
        <strain evidence="8 9">AU3139</strain>
    </source>
</reference>
<proteinExistence type="predicted"/>